<keyword evidence="4" id="KW-1185">Reference proteome</keyword>
<dbReference type="PANTHER" id="PTHR16255:SF6">
    <property type="entry name" value="PROTEIN RETARDED ROOT GROWTH-LIKE"/>
    <property type="match status" value="1"/>
</dbReference>
<dbReference type="Pfam" id="PF02582">
    <property type="entry name" value="DUF155"/>
    <property type="match status" value="1"/>
</dbReference>
<dbReference type="EMBL" id="SIDB01000011">
    <property type="protein sequence ID" value="KAI3426339.1"/>
    <property type="molecule type" value="Genomic_DNA"/>
</dbReference>
<dbReference type="OrthoDB" id="18302at2759"/>
<evidence type="ECO:0000256" key="1">
    <source>
        <dbReference type="ARBA" id="ARBA00008306"/>
    </source>
</evidence>
<dbReference type="Proteomes" id="UP001055712">
    <property type="component" value="Unassembled WGS sequence"/>
</dbReference>
<proteinExistence type="inferred from homology"/>
<dbReference type="InterPro" id="IPR003734">
    <property type="entry name" value="DUF155"/>
</dbReference>
<evidence type="ECO:0000313" key="4">
    <source>
        <dbReference type="Proteomes" id="UP001055712"/>
    </source>
</evidence>
<reference evidence="3" key="2">
    <citation type="submission" date="2020-11" db="EMBL/GenBank/DDBJ databases">
        <authorList>
            <person name="Cecchin M."/>
            <person name="Marcolungo L."/>
            <person name="Rossato M."/>
            <person name="Girolomoni L."/>
            <person name="Cosentino E."/>
            <person name="Cuine S."/>
            <person name="Li-Beisson Y."/>
            <person name="Delledonne M."/>
            <person name="Ballottari M."/>
        </authorList>
    </citation>
    <scope>NUCLEOTIDE SEQUENCE</scope>
    <source>
        <strain evidence="3">211/11P</strain>
        <tissue evidence="3">Whole cell</tissue>
    </source>
</reference>
<dbReference type="GO" id="GO:0005739">
    <property type="term" value="C:mitochondrion"/>
    <property type="evidence" value="ECO:0007669"/>
    <property type="project" value="UniProtKB-ARBA"/>
</dbReference>
<feature type="domain" description="DUF155" evidence="2">
    <location>
        <begin position="98"/>
        <end position="272"/>
    </location>
</feature>
<accession>A0A9D4TII3</accession>
<evidence type="ECO:0000259" key="2">
    <source>
        <dbReference type="Pfam" id="PF02582"/>
    </source>
</evidence>
<dbReference type="AlphaFoldDB" id="A0A9D4TII3"/>
<reference evidence="3" key="1">
    <citation type="journal article" date="2019" name="Plant J.">
        <title>Chlorella vulgaris genome assembly and annotation reveals the molecular basis for metabolic acclimation to high light conditions.</title>
        <authorList>
            <person name="Cecchin M."/>
            <person name="Marcolungo L."/>
            <person name="Rossato M."/>
            <person name="Girolomoni L."/>
            <person name="Cosentino E."/>
            <person name="Cuine S."/>
            <person name="Li-Beisson Y."/>
            <person name="Delledonne M."/>
            <person name="Ballottari M."/>
        </authorList>
    </citation>
    <scope>NUCLEOTIDE SEQUENCE</scope>
    <source>
        <strain evidence="3">211/11P</strain>
    </source>
</reference>
<gene>
    <name evidence="3" type="ORF">D9Q98_008712</name>
</gene>
<protein>
    <recommendedName>
        <fullName evidence="2">DUF155 domain-containing protein</fullName>
    </recommendedName>
</protein>
<sequence length="327" mass="36738">MCDLGAPYDEEAAAAAAELGRHGLGARPIPTADCPTEQVFKADAHYVGSKIDIYALKERPEFAGCYRRVHKGAVVLALSPRSIPQQCETEGMPLGPYMVAFNYGSVVFFAAGPRLRQRALSITREVAADPVSSERPYVEEYCLTLSPQLPVWSSCSPDNIKLQLLDLKNLQVISQVLAQSVAMDFYSSHVERTLETFCNMNLEMQESQNIGKINKQVLLQLVAENNIVMTDIINKLGVHERFDIAWKHVNYGKIWEFLRSELEMDGRFKTLESKLNLIQDNLKYFLEILQNRKSDTLEWIIIILIGAEICLSLYDLISKASSEGFVA</sequence>
<comment type="caution">
    <text evidence="3">The sequence shown here is derived from an EMBL/GenBank/DDBJ whole genome shotgun (WGS) entry which is preliminary data.</text>
</comment>
<organism evidence="3 4">
    <name type="scientific">Chlorella vulgaris</name>
    <name type="common">Green alga</name>
    <dbReference type="NCBI Taxonomy" id="3077"/>
    <lineage>
        <taxon>Eukaryota</taxon>
        <taxon>Viridiplantae</taxon>
        <taxon>Chlorophyta</taxon>
        <taxon>core chlorophytes</taxon>
        <taxon>Trebouxiophyceae</taxon>
        <taxon>Chlorellales</taxon>
        <taxon>Chlorellaceae</taxon>
        <taxon>Chlorella clade</taxon>
        <taxon>Chlorella</taxon>
    </lineage>
</organism>
<name>A0A9D4TII3_CHLVU</name>
<comment type="similarity">
    <text evidence="1">Belongs to the RMD1/sif2 family.</text>
</comment>
<evidence type="ECO:0000313" key="3">
    <source>
        <dbReference type="EMBL" id="KAI3426339.1"/>
    </source>
</evidence>
<dbReference type="InterPro" id="IPR051624">
    <property type="entry name" value="RMD1/Sad1-interacting"/>
</dbReference>
<dbReference type="PANTHER" id="PTHR16255">
    <property type="entry name" value="REQUIRED FOR MEIOTIC NUCLEAR DIVISION PROTEIN 1 HOMOLOG"/>
    <property type="match status" value="1"/>
</dbReference>